<evidence type="ECO:0000259" key="1">
    <source>
        <dbReference type="PROSITE" id="PS50994"/>
    </source>
</evidence>
<sequence>MNYQDHATKYLYLRPLTSKRATEVAHELLKIFLEQGAPQILQSDNGREFTAKIIEELAELWPECKIVHGRPRHPQSQGSVERSNQDVENMLRAWVVDNKSTKWSIGVYFVQWQKNISHHRILGRSPYRALFGTEPKIKVNRIESYKRQTIAAKKMAENSEKLFKELKVGDQIVLSVPKVDRGPLDSQNINGLVIDIRNGVYQIGTEVGIIKNWCSREELQLVLNNGLEDNKIQKDKFVSIREAVANLSIFNGQGFVKCQCQSGKRQCQTNRCLCFKKNLKCSSKCHQITTCDNK</sequence>
<accession>A0A8R1X0W3</accession>
<dbReference type="GO" id="GO:0015074">
    <property type="term" value="P:DNA integration"/>
    <property type="evidence" value="ECO:0007669"/>
    <property type="project" value="InterPro"/>
</dbReference>
<dbReference type="GO" id="GO:0003676">
    <property type="term" value="F:nucleic acid binding"/>
    <property type="evidence" value="ECO:0007669"/>
    <property type="project" value="InterPro"/>
</dbReference>
<dbReference type="PANTHER" id="PTHR37984:SF5">
    <property type="entry name" value="PROTEIN NYNRIN-LIKE"/>
    <property type="match status" value="1"/>
</dbReference>
<dbReference type="Gene3D" id="3.30.420.10">
    <property type="entry name" value="Ribonuclease H-like superfamily/Ribonuclease H"/>
    <property type="match status" value="1"/>
</dbReference>
<dbReference type="KEGG" id="api:103308019"/>
<dbReference type="InterPro" id="IPR001584">
    <property type="entry name" value="Integrase_cat-core"/>
</dbReference>
<dbReference type="AlphaFoldDB" id="A0A8R1X0W3"/>
<dbReference type="PANTHER" id="PTHR37984">
    <property type="entry name" value="PROTEIN CBG26694"/>
    <property type="match status" value="1"/>
</dbReference>
<dbReference type="RefSeq" id="XP_008178847.1">
    <property type="nucleotide sequence ID" value="XM_008180625.1"/>
</dbReference>
<dbReference type="EnsemblMetazoa" id="XM_008180625.1">
    <property type="protein sequence ID" value="XP_008178847.1"/>
    <property type="gene ID" value="LOC103308019"/>
</dbReference>
<reference evidence="3" key="1">
    <citation type="submission" date="2010-06" db="EMBL/GenBank/DDBJ databases">
        <authorList>
            <person name="Jiang H."/>
            <person name="Abraham K."/>
            <person name="Ali S."/>
            <person name="Alsbrooks S.L."/>
            <person name="Anim B.N."/>
            <person name="Anosike U.S."/>
            <person name="Attaway T."/>
            <person name="Bandaranaike D.P."/>
            <person name="Battles P.K."/>
            <person name="Bell S.N."/>
            <person name="Bell A.V."/>
            <person name="Beltran B."/>
            <person name="Bickham C."/>
            <person name="Bustamante Y."/>
            <person name="Caleb T."/>
            <person name="Canada A."/>
            <person name="Cardenas V."/>
            <person name="Carter K."/>
            <person name="Chacko J."/>
            <person name="Chandrabose M.N."/>
            <person name="Chavez D."/>
            <person name="Chavez A."/>
            <person name="Chen L."/>
            <person name="Chu H.-S."/>
            <person name="Claassen K.J."/>
            <person name="Cockrell R."/>
            <person name="Collins M."/>
            <person name="Cooper J.A."/>
            <person name="Cree A."/>
            <person name="Curry S.M."/>
            <person name="Da Y."/>
            <person name="Dao M.D."/>
            <person name="Das B."/>
            <person name="Davila M.-L."/>
            <person name="Davy-Carroll L."/>
            <person name="Denson S."/>
            <person name="Dinh H."/>
            <person name="Ebong V.E."/>
            <person name="Edwards J.R."/>
            <person name="Egan A."/>
            <person name="El-Daye J."/>
            <person name="Escobedo L."/>
            <person name="Fernandez S."/>
            <person name="Fernando P.R."/>
            <person name="Flagg N."/>
            <person name="Forbes L.D."/>
            <person name="Fowler R.G."/>
            <person name="Fu Q."/>
            <person name="Gabisi R.A."/>
            <person name="Ganer J."/>
            <person name="Garbino Pronczuk A."/>
            <person name="Garcia R.M."/>
            <person name="Garner T."/>
            <person name="Garrett T.E."/>
            <person name="Gonzalez D.A."/>
            <person name="Hamid H."/>
            <person name="Hawkins E.S."/>
            <person name="Hirani K."/>
            <person name="Hogues M.E."/>
            <person name="Hollins B."/>
            <person name="Hsiao C.-H."/>
            <person name="Jabil R."/>
            <person name="James M.L."/>
            <person name="Jhangiani S.N."/>
            <person name="Johnson B."/>
            <person name="Johnson Q."/>
            <person name="Joshi V."/>
            <person name="Kalu J.B."/>
            <person name="Kam C."/>
            <person name="Kashfia A."/>
            <person name="Keebler J."/>
            <person name="Kisamo H."/>
            <person name="Kovar C.L."/>
            <person name="Lago L.A."/>
            <person name="Lai C.-Y."/>
            <person name="Laidlaw J."/>
            <person name="Lara F."/>
            <person name="Le T.-K."/>
            <person name="Lee S.L."/>
            <person name="Legall F.H."/>
            <person name="Lemon S.J."/>
            <person name="Lewis L.R."/>
            <person name="Li B."/>
            <person name="Liu Y."/>
            <person name="Liu Y.-S."/>
            <person name="Lopez J."/>
            <person name="Lozado R.J."/>
            <person name="Lu J."/>
            <person name="Madu R.C."/>
            <person name="Maheshwari M."/>
            <person name="Maheshwari R."/>
            <person name="Malloy K."/>
            <person name="Martinez E."/>
            <person name="Mathew T."/>
            <person name="Mercado I.C."/>
            <person name="Mercado C."/>
            <person name="Meyer B."/>
            <person name="Montgomery K."/>
            <person name="Morgan M.B."/>
            <person name="Munidasa M."/>
            <person name="Nazareth L.V."/>
            <person name="Nelson J."/>
            <person name="Ng B.M."/>
            <person name="Nguyen N.B."/>
            <person name="Nguyen P.Q."/>
            <person name="Nguyen T."/>
            <person name="Obregon M."/>
            <person name="Okwuonu G.O."/>
            <person name="Onwere C.G."/>
            <person name="Orozco G."/>
            <person name="Parra A."/>
            <person name="Patel S."/>
            <person name="Patil S."/>
            <person name="Perez A."/>
            <person name="Perez Y."/>
            <person name="Pham C."/>
            <person name="Primus E.L."/>
            <person name="Pu L.-L."/>
            <person name="Puazo M."/>
            <person name="Qin X."/>
            <person name="Quiroz J.B."/>
            <person name="Reese J."/>
            <person name="Richards S."/>
            <person name="Rives C.M."/>
            <person name="Robberts R."/>
            <person name="Ruiz S.J."/>
            <person name="Ruiz M.J."/>
            <person name="Santibanez J."/>
            <person name="Schneider B.W."/>
            <person name="Sisson I."/>
            <person name="Smith M."/>
            <person name="Sodergren E."/>
            <person name="Song X.-Z."/>
            <person name="Song B.B."/>
            <person name="Summersgill H."/>
            <person name="Thelus R."/>
            <person name="Thornton R.D."/>
            <person name="Trejos Z.Y."/>
            <person name="Usmani K."/>
            <person name="Vattathil S."/>
            <person name="Villasana D."/>
            <person name="Walker D.L."/>
            <person name="Wang S."/>
            <person name="Wang K."/>
            <person name="White C.S."/>
            <person name="Williams A.C."/>
            <person name="Williamson J."/>
            <person name="Wilson K."/>
            <person name="Woghiren I.O."/>
            <person name="Woodworth J.R."/>
            <person name="Worley K.C."/>
            <person name="Wright R.A."/>
            <person name="Wu W."/>
            <person name="Young L."/>
            <person name="Zhang L."/>
            <person name="Zhang J."/>
            <person name="Zhu Y."/>
            <person name="Muzny D.M."/>
            <person name="Weinstock G."/>
            <person name="Gibbs R.A."/>
        </authorList>
    </citation>
    <scope>NUCLEOTIDE SEQUENCE [LARGE SCALE GENOMIC DNA]</scope>
    <source>
        <strain evidence="3">LSR1</strain>
    </source>
</reference>
<keyword evidence="3" id="KW-1185">Reference proteome</keyword>
<dbReference type="InterPro" id="IPR036397">
    <property type="entry name" value="RNaseH_sf"/>
</dbReference>
<dbReference type="OrthoDB" id="6591074at2759"/>
<evidence type="ECO:0000313" key="3">
    <source>
        <dbReference type="Proteomes" id="UP000007819"/>
    </source>
</evidence>
<dbReference type="Proteomes" id="UP000007819">
    <property type="component" value="Chromosome A1"/>
</dbReference>
<organism evidence="2 3">
    <name type="scientific">Acyrthosiphon pisum</name>
    <name type="common">Pea aphid</name>
    <dbReference type="NCBI Taxonomy" id="7029"/>
    <lineage>
        <taxon>Eukaryota</taxon>
        <taxon>Metazoa</taxon>
        <taxon>Ecdysozoa</taxon>
        <taxon>Arthropoda</taxon>
        <taxon>Hexapoda</taxon>
        <taxon>Insecta</taxon>
        <taxon>Pterygota</taxon>
        <taxon>Neoptera</taxon>
        <taxon>Paraneoptera</taxon>
        <taxon>Hemiptera</taxon>
        <taxon>Sternorrhyncha</taxon>
        <taxon>Aphidomorpha</taxon>
        <taxon>Aphidoidea</taxon>
        <taxon>Aphididae</taxon>
        <taxon>Macrosiphini</taxon>
        <taxon>Acyrthosiphon</taxon>
    </lineage>
</organism>
<reference evidence="2" key="2">
    <citation type="submission" date="2022-06" db="UniProtKB">
        <authorList>
            <consortium name="EnsemblMetazoa"/>
        </authorList>
    </citation>
    <scope>IDENTIFICATION</scope>
</reference>
<dbReference type="PROSITE" id="PS50994">
    <property type="entry name" value="INTEGRASE"/>
    <property type="match status" value="1"/>
</dbReference>
<dbReference type="SUPFAM" id="SSF53098">
    <property type="entry name" value="Ribonuclease H-like"/>
    <property type="match status" value="1"/>
</dbReference>
<protein>
    <recommendedName>
        <fullName evidence="1">Integrase catalytic domain-containing protein</fullName>
    </recommendedName>
</protein>
<dbReference type="InterPro" id="IPR050951">
    <property type="entry name" value="Retrovirus_Pol_polyprotein"/>
</dbReference>
<feature type="domain" description="Integrase catalytic" evidence="1">
    <location>
        <begin position="1"/>
        <end position="134"/>
    </location>
</feature>
<name>A0A8R1X0W3_ACYPI</name>
<evidence type="ECO:0000313" key="2">
    <source>
        <dbReference type="EnsemblMetazoa" id="XP_008178847.1"/>
    </source>
</evidence>
<proteinExistence type="predicted"/>
<dbReference type="GeneID" id="103308019"/>
<dbReference type="InterPro" id="IPR012337">
    <property type="entry name" value="RNaseH-like_sf"/>
</dbReference>